<comment type="function">
    <text evidence="2">Catalyzes the reduction of dTDP-6-deoxy-L-lyxo-4-hexulose to yield dTDP-L-rhamnose.</text>
</comment>
<dbReference type="Gene3D" id="3.40.50.720">
    <property type="entry name" value="NAD(P)-binding Rossmann-like Domain"/>
    <property type="match status" value="1"/>
</dbReference>
<evidence type="ECO:0000256" key="2">
    <source>
        <dbReference type="RuleBase" id="RU364082"/>
    </source>
</evidence>
<dbReference type="NCBIfam" id="TIGR01214">
    <property type="entry name" value="rmlD"/>
    <property type="match status" value="1"/>
</dbReference>
<dbReference type="PANTHER" id="PTHR10491">
    <property type="entry name" value="DTDP-4-DEHYDRORHAMNOSE REDUCTASE"/>
    <property type="match status" value="1"/>
</dbReference>
<dbReference type="GO" id="GO:0008831">
    <property type="term" value="F:dTDP-4-dehydrorhamnose reductase activity"/>
    <property type="evidence" value="ECO:0007669"/>
    <property type="project" value="UniProtKB-EC"/>
</dbReference>
<dbReference type="EMBL" id="JAGIKZ010000019">
    <property type="protein sequence ID" value="MBP2242352.1"/>
    <property type="molecule type" value="Genomic_DNA"/>
</dbReference>
<accession>A0ABS4RHG4</accession>
<comment type="similarity">
    <text evidence="1 2">Belongs to the dTDP-4-dehydrorhamnose reductase family.</text>
</comment>
<organism evidence="4 5">
    <name type="scientific">Cytobacillus eiseniae</name>
    <dbReference type="NCBI Taxonomy" id="762947"/>
    <lineage>
        <taxon>Bacteria</taxon>
        <taxon>Bacillati</taxon>
        <taxon>Bacillota</taxon>
        <taxon>Bacilli</taxon>
        <taxon>Bacillales</taxon>
        <taxon>Bacillaceae</taxon>
        <taxon>Cytobacillus</taxon>
    </lineage>
</organism>
<sequence length="283" mass="32227">MKVVVTGTKGQLGHDLVQQLEEQGVECYGVNREKFDLADTDYTDSYINKILPDVIIHCAAYTNVEMAEVEQKKCWIQNVEITSNLASISEKIGAKFVYLSTDYVFSGEQHQPYETDAETNPLSVYGRTKLYGEQEVLKRVKKHFIIRTSWAFGVNGRNFVKTMLSLGKDSAMVNVVSDQYGSPTYTEDLAVLISEMINTEKYGIFHITNEGYCNWAEFAAEIFRLAGYTTKVNSIESEHYNGKVKRPKNSRLSKLSLDFADFNRLPSWENALERYLMKLGVIK</sequence>
<keyword evidence="2 4" id="KW-0560">Oxidoreductase</keyword>
<gene>
    <name evidence="4" type="ORF">J2Z40_002926</name>
</gene>
<name>A0ABS4RHG4_9BACI</name>
<evidence type="ECO:0000313" key="5">
    <source>
        <dbReference type="Proteomes" id="UP001519293"/>
    </source>
</evidence>
<dbReference type="SUPFAM" id="SSF51735">
    <property type="entry name" value="NAD(P)-binding Rossmann-fold domains"/>
    <property type="match status" value="1"/>
</dbReference>
<dbReference type="RefSeq" id="WP_066398081.1">
    <property type="nucleotide sequence ID" value="NZ_JAGIKZ010000019.1"/>
</dbReference>
<dbReference type="Pfam" id="PF04321">
    <property type="entry name" value="RmlD_sub_bind"/>
    <property type="match status" value="1"/>
</dbReference>
<keyword evidence="2" id="KW-0521">NADP</keyword>
<reference evidence="4 5" key="1">
    <citation type="submission" date="2021-03" db="EMBL/GenBank/DDBJ databases">
        <title>Genomic Encyclopedia of Type Strains, Phase IV (KMG-IV): sequencing the most valuable type-strain genomes for metagenomic binning, comparative biology and taxonomic classification.</title>
        <authorList>
            <person name="Goeker M."/>
        </authorList>
    </citation>
    <scope>NUCLEOTIDE SEQUENCE [LARGE SCALE GENOMIC DNA]</scope>
    <source>
        <strain evidence="4 5">DSM 26675</strain>
    </source>
</reference>
<dbReference type="InterPro" id="IPR036291">
    <property type="entry name" value="NAD(P)-bd_dom_sf"/>
</dbReference>
<dbReference type="PANTHER" id="PTHR10491:SF4">
    <property type="entry name" value="METHIONINE ADENOSYLTRANSFERASE 2 SUBUNIT BETA"/>
    <property type="match status" value="1"/>
</dbReference>
<comment type="caution">
    <text evidence="4">The sequence shown here is derived from an EMBL/GenBank/DDBJ whole genome shotgun (WGS) entry which is preliminary data.</text>
</comment>
<proteinExistence type="inferred from homology"/>
<dbReference type="InterPro" id="IPR005913">
    <property type="entry name" value="dTDP_dehydrorham_reduct"/>
</dbReference>
<dbReference type="EC" id="1.1.1.133" evidence="2"/>
<dbReference type="InterPro" id="IPR029903">
    <property type="entry name" value="RmlD-like-bd"/>
</dbReference>
<evidence type="ECO:0000259" key="3">
    <source>
        <dbReference type="Pfam" id="PF04321"/>
    </source>
</evidence>
<keyword evidence="5" id="KW-1185">Reference proteome</keyword>
<evidence type="ECO:0000256" key="1">
    <source>
        <dbReference type="ARBA" id="ARBA00010944"/>
    </source>
</evidence>
<comment type="pathway">
    <text evidence="2">Carbohydrate biosynthesis; dTDP-L-rhamnose biosynthesis.</text>
</comment>
<dbReference type="Proteomes" id="UP001519293">
    <property type="component" value="Unassembled WGS sequence"/>
</dbReference>
<evidence type="ECO:0000313" key="4">
    <source>
        <dbReference type="EMBL" id="MBP2242352.1"/>
    </source>
</evidence>
<feature type="domain" description="RmlD-like substrate binding" evidence="3">
    <location>
        <begin position="1"/>
        <end position="279"/>
    </location>
</feature>
<protein>
    <recommendedName>
        <fullName evidence="2">dTDP-4-dehydrorhamnose reductase</fullName>
        <ecNumber evidence="2">1.1.1.133</ecNumber>
    </recommendedName>
</protein>
<dbReference type="CDD" id="cd05254">
    <property type="entry name" value="dTDP_HR_like_SDR_e"/>
    <property type="match status" value="1"/>
</dbReference>
<dbReference type="Gene3D" id="3.90.25.10">
    <property type="entry name" value="UDP-galactose 4-epimerase, domain 1"/>
    <property type="match status" value="1"/>
</dbReference>